<evidence type="ECO:0000256" key="7">
    <source>
        <dbReference type="PIRSR" id="PIRSR600223-1"/>
    </source>
</evidence>
<feature type="active site" evidence="7">
    <location>
        <position position="39"/>
    </location>
</feature>
<accession>A0A424YBU8</accession>
<evidence type="ECO:0000256" key="2">
    <source>
        <dbReference type="ARBA" id="ARBA00004401"/>
    </source>
</evidence>
<dbReference type="Gene3D" id="2.10.109.10">
    <property type="entry name" value="Umud Fragment, subunit A"/>
    <property type="match status" value="1"/>
</dbReference>
<dbReference type="GO" id="GO:0004252">
    <property type="term" value="F:serine-type endopeptidase activity"/>
    <property type="evidence" value="ECO:0007669"/>
    <property type="project" value="InterPro"/>
</dbReference>
<feature type="domain" description="Peptidase S26" evidence="10">
    <location>
        <begin position="8"/>
        <end position="162"/>
    </location>
</feature>
<keyword evidence="5 8" id="KW-0645">Protease</keyword>
<dbReference type="EMBL" id="QZAA01000199">
    <property type="protein sequence ID" value="RQD74586.1"/>
    <property type="molecule type" value="Genomic_DNA"/>
</dbReference>
<dbReference type="AlphaFoldDB" id="A0A424YBU8"/>
<evidence type="ECO:0000256" key="9">
    <source>
        <dbReference type="RuleBase" id="RU362042"/>
    </source>
</evidence>
<dbReference type="Pfam" id="PF10502">
    <property type="entry name" value="Peptidase_S26"/>
    <property type="match status" value="1"/>
</dbReference>
<dbReference type="PROSITE" id="PS00761">
    <property type="entry name" value="SPASE_I_3"/>
    <property type="match status" value="1"/>
</dbReference>
<dbReference type="Proteomes" id="UP000285138">
    <property type="component" value="Unassembled WGS sequence"/>
</dbReference>
<sequence length="174" mass="20070">MKNKNSELWEWIKSIFFAVIIALLIRSFVVEIFVVEGLSMQPTLEHHERLLVNKFIYSFREPAQGDVVVFSYSPERDFIKRVIATGGDTVEINKQGVYVNGQLLEEDYVKNNSMSNFGPTTVPEDHIFVLGDNRDNSMDSRESSVGFISFERVKGKAVLVFWPLEQFSLVHNYR</sequence>
<keyword evidence="6 8" id="KW-0378">Hydrolase</keyword>
<dbReference type="PROSITE" id="PS00501">
    <property type="entry name" value="SPASE_I_1"/>
    <property type="match status" value="1"/>
</dbReference>
<dbReference type="PROSITE" id="PS00760">
    <property type="entry name" value="SPASE_I_2"/>
    <property type="match status" value="1"/>
</dbReference>
<dbReference type="PANTHER" id="PTHR43390:SF1">
    <property type="entry name" value="CHLOROPLAST PROCESSING PEPTIDASE"/>
    <property type="match status" value="1"/>
</dbReference>
<feature type="transmembrane region" description="Helical" evidence="8">
    <location>
        <begin position="15"/>
        <end position="35"/>
    </location>
</feature>
<evidence type="ECO:0000256" key="6">
    <source>
        <dbReference type="ARBA" id="ARBA00022801"/>
    </source>
</evidence>
<evidence type="ECO:0000256" key="5">
    <source>
        <dbReference type="ARBA" id="ARBA00022670"/>
    </source>
</evidence>
<comment type="similarity">
    <text evidence="3 9">Belongs to the peptidase S26 family.</text>
</comment>
<evidence type="ECO:0000256" key="1">
    <source>
        <dbReference type="ARBA" id="ARBA00000677"/>
    </source>
</evidence>
<evidence type="ECO:0000313" key="12">
    <source>
        <dbReference type="Proteomes" id="UP000285138"/>
    </source>
</evidence>
<dbReference type="InterPro" id="IPR019756">
    <property type="entry name" value="Pept_S26A_signal_pept_1_Ser-AS"/>
</dbReference>
<dbReference type="InterPro" id="IPR019758">
    <property type="entry name" value="Pept_S26A_signal_pept_1_CS"/>
</dbReference>
<comment type="caution">
    <text evidence="11">The sequence shown here is derived from an EMBL/GenBank/DDBJ whole genome shotgun (WGS) entry which is preliminary data.</text>
</comment>
<dbReference type="GO" id="GO:0005886">
    <property type="term" value="C:plasma membrane"/>
    <property type="evidence" value="ECO:0007669"/>
    <property type="project" value="UniProtKB-SubCell"/>
</dbReference>
<evidence type="ECO:0000256" key="4">
    <source>
        <dbReference type="ARBA" id="ARBA00013208"/>
    </source>
</evidence>
<dbReference type="GO" id="GO:0006465">
    <property type="term" value="P:signal peptide processing"/>
    <property type="evidence" value="ECO:0007669"/>
    <property type="project" value="InterPro"/>
</dbReference>
<keyword evidence="8" id="KW-0472">Membrane</keyword>
<evidence type="ECO:0000256" key="8">
    <source>
        <dbReference type="RuleBase" id="RU003993"/>
    </source>
</evidence>
<evidence type="ECO:0000259" key="10">
    <source>
        <dbReference type="Pfam" id="PF10502"/>
    </source>
</evidence>
<comment type="catalytic activity">
    <reaction evidence="1 8">
        <text>Cleavage of hydrophobic, N-terminal signal or leader sequences from secreted and periplasmic proteins.</text>
        <dbReference type="EC" id="3.4.21.89"/>
    </reaction>
</comment>
<evidence type="ECO:0000313" key="11">
    <source>
        <dbReference type="EMBL" id="RQD74586.1"/>
    </source>
</evidence>
<dbReference type="CDD" id="cd06530">
    <property type="entry name" value="S26_SPase_I"/>
    <property type="match status" value="1"/>
</dbReference>
<protein>
    <recommendedName>
        <fullName evidence="4 8">Signal peptidase I</fullName>
        <ecNumber evidence="4 8">3.4.21.89</ecNumber>
    </recommendedName>
</protein>
<name>A0A424YBU8_9FIRM</name>
<feature type="active site" evidence="7">
    <location>
        <position position="80"/>
    </location>
</feature>
<dbReference type="NCBIfam" id="TIGR02227">
    <property type="entry name" value="sigpep_I_bact"/>
    <property type="match status" value="1"/>
</dbReference>
<dbReference type="PRINTS" id="PR00727">
    <property type="entry name" value="LEADERPTASE"/>
</dbReference>
<reference evidence="11 12" key="1">
    <citation type="submission" date="2018-08" db="EMBL/GenBank/DDBJ databases">
        <title>The metabolism and importance of syntrophic acetate oxidation coupled to methane or sulfide production in haloalkaline environments.</title>
        <authorList>
            <person name="Timmers P.H.A."/>
            <person name="Vavourakis C.D."/>
            <person name="Sorokin D.Y."/>
            <person name="Sinninghe Damste J.S."/>
            <person name="Muyzer G."/>
            <person name="Stams A.J.M."/>
            <person name="Plugge C.M."/>
        </authorList>
    </citation>
    <scope>NUCLEOTIDE SEQUENCE [LARGE SCALE GENOMIC DNA]</scope>
    <source>
        <strain evidence="11">MSAO_Bac1</strain>
    </source>
</reference>
<dbReference type="InterPro" id="IPR036286">
    <property type="entry name" value="LexA/Signal_pep-like_sf"/>
</dbReference>
<comment type="subcellular location">
    <subcellularLocation>
        <location evidence="2">Cell membrane</location>
        <topology evidence="2">Single-pass type II membrane protein</topology>
    </subcellularLocation>
    <subcellularLocation>
        <location evidence="9">Membrane</location>
        <topology evidence="9">Single-pass type II membrane protein</topology>
    </subcellularLocation>
</comment>
<dbReference type="PANTHER" id="PTHR43390">
    <property type="entry name" value="SIGNAL PEPTIDASE I"/>
    <property type="match status" value="1"/>
</dbReference>
<dbReference type="InterPro" id="IPR019533">
    <property type="entry name" value="Peptidase_S26"/>
</dbReference>
<dbReference type="InterPro" id="IPR000223">
    <property type="entry name" value="Pept_S26A_signal_pept_1"/>
</dbReference>
<gene>
    <name evidence="11" type="primary">lepB</name>
    <name evidence="11" type="ORF">D5R97_07650</name>
</gene>
<evidence type="ECO:0000256" key="3">
    <source>
        <dbReference type="ARBA" id="ARBA00009370"/>
    </source>
</evidence>
<proteinExistence type="inferred from homology"/>
<organism evidence="11 12">
    <name type="scientific">Candidatus Syntrophonatronum acetioxidans</name>
    <dbReference type="NCBI Taxonomy" id="1795816"/>
    <lineage>
        <taxon>Bacteria</taxon>
        <taxon>Bacillati</taxon>
        <taxon>Bacillota</taxon>
        <taxon>Clostridia</taxon>
        <taxon>Eubacteriales</taxon>
        <taxon>Syntrophomonadaceae</taxon>
        <taxon>Candidatus Syntrophonatronum</taxon>
    </lineage>
</organism>
<keyword evidence="8" id="KW-0812">Transmembrane</keyword>
<dbReference type="InterPro" id="IPR019757">
    <property type="entry name" value="Pept_S26A_signal_pept_1_Lys-AS"/>
</dbReference>
<dbReference type="EC" id="3.4.21.89" evidence="4 8"/>
<dbReference type="SUPFAM" id="SSF51306">
    <property type="entry name" value="LexA/Signal peptidase"/>
    <property type="match status" value="1"/>
</dbReference>
<keyword evidence="8" id="KW-1133">Transmembrane helix</keyword>
<dbReference type="GO" id="GO:0009003">
    <property type="term" value="F:signal peptidase activity"/>
    <property type="evidence" value="ECO:0007669"/>
    <property type="project" value="UniProtKB-EC"/>
</dbReference>